<dbReference type="SMART" id="SM00333">
    <property type="entry name" value="TUDOR"/>
    <property type="match status" value="2"/>
</dbReference>
<dbReference type="GO" id="GO:0051321">
    <property type="term" value="P:meiotic cell cycle"/>
    <property type="evidence" value="ECO:0007669"/>
    <property type="project" value="UniProtKB-KW"/>
</dbReference>
<feature type="compositionally biased region" description="Polar residues" evidence="13">
    <location>
        <begin position="290"/>
        <end position="299"/>
    </location>
</feature>
<evidence type="ECO:0000313" key="17">
    <source>
        <dbReference type="Proteomes" id="UP000295070"/>
    </source>
</evidence>
<comment type="catalytic activity">
    <reaction evidence="12">
        <text>ATP + H2O = ADP + phosphate + H(+)</text>
        <dbReference type="Rhea" id="RHEA:13065"/>
        <dbReference type="ChEBI" id="CHEBI:15377"/>
        <dbReference type="ChEBI" id="CHEBI:15378"/>
        <dbReference type="ChEBI" id="CHEBI:30616"/>
        <dbReference type="ChEBI" id="CHEBI:43474"/>
        <dbReference type="ChEBI" id="CHEBI:456216"/>
        <dbReference type="EC" id="3.6.4.13"/>
    </reaction>
</comment>
<evidence type="ECO:0000256" key="11">
    <source>
        <dbReference type="ARBA" id="ARBA00023254"/>
    </source>
</evidence>
<reference evidence="16 17" key="1">
    <citation type="submission" date="2019-01" db="EMBL/GenBank/DDBJ databases">
        <title>A chromosome-scale genome assembly of the yellow perch, Perca flavescens.</title>
        <authorList>
            <person name="Feron R."/>
            <person name="Morvezen R."/>
            <person name="Bestin A."/>
            <person name="Haffray P."/>
            <person name="Klopp C."/>
            <person name="Zahm M."/>
            <person name="Cabau C."/>
            <person name="Roques C."/>
            <person name="Donnadieu C."/>
            <person name="Bouchez O."/>
            <person name="Christie M."/>
            <person name="Larson W."/>
            <person name="Guiguen Y."/>
        </authorList>
    </citation>
    <scope>NUCLEOTIDE SEQUENCE [LARGE SCALE GENOMIC DNA]</scope>
    <source>
        <strain evidence="16">YP-PL-M2</strain>
        <tissue evidence="16">Blood</tissue>
    </source>
</reference>
<dbReference type="Pfam" id="PF00270">
    <property type="entry name" value="DEAD"/>
    <property type="match status" value="1"/>
</dbReference>
<keyword evidence="2" id="KW-0217">Developmental protein</keyword>
<dbReference type="CDD" id="cd20435">
    <property type="entry name" value="Tudor_TDRD12_rpt2"/>
    <property type="match status" value="1"/>
</dbReference>
<keyword evidence="7" id="KW-0347">Helicase</keyword>
<evidence type="ECO:0000259" key="14">
    <source>
        <dbReference type="PROSITE" id="PS50304"/>
    </source>
</evidence>
<evidence type="ECO:0000256" key="13">
    <source>
        <dbReference type="SAM" id="MobiDB-lite"/>
    </source>
</evidence>
<dbReference type="PANTHER" id="PTHR22655:SF2">
    <property type="entry name" value="ATP-DEPENDENT RNA HELICASE TDRD12-RELATED"/>
    <property type="match status" value="1"/>
</dbReference>
<dbReference type="Pfam" id="PF04969">
    <property type="entry name" value="CS"/>
    <property type="match status" value="1"/>
</dbReference>
<evidence type="ECO:0000256" key="2">
    <source>
        <dbReference type="ARBA" id="ARBA00022473"/>
    </source>
</evidence>
<name>A0A484D3Q5_PERFV</name>
<evidence type="ECO:0000256" key="10">
    <source>
        <dbReference type="ARBA" id="ARBA00023158"/>
    </source>
</evidence>
<keyword evidence="6" id="KW-0378">Hydrolase</keyword>
<dbReference type="InterPro" id="IPR002999">
    <property type="entry name" value="Tudor"/>
</dbReference>
<dbReference type="Proteomes" id="UP000295070">
    <property type="component" value="Chromosome 8"/>
</dbReference>
<feature type="compositionally biased region" description="Polar residues" evidence="13">
    <location>
        <begin position="307"/>
        <end position="324"/>
    </location>
</feature>
<keyword evidence="9" id="KW-0744">Spermatogenesis</keyword>
<dbReference type="Pfam" id="PF00567">
    <property type="entry name" value="TUDOR"/>
    <property type="match status" value="2"/>
</dbReference>
<feature type="region of interest" description="Disordered" evidence="13">
    <location>
        <begin position="397"/>
        <end position="443"/>
    </location>
</feature>
<dbReference type="GO" id="GO:0005524">
    <property type="term" value="F:ATP binding"/>
    <property type="evidence" value="ECO:0007669"/>
    <property type="project" value="UniProtKB-KW"/>
</dbReference>
<dbReference type="InterPro" id="IPR007052">
    <property type="entry name" value="CS_dom"/>
</dbReference>
<keyword evidence="11" id="KW-0469">Meiosis</keyword>
<dbReference type="SUPFAM" id="SSF52540">
    <property type="entry name" value="P-loop containing nucleoside triphosphate hydrolases"/>
    <property type="match status" value="2"/>
</dbReference>
<dbReference type="SUPFAM" id="SSF49764">
    <property type="entry name" value="HSP20-like chaperones"/>
    <property type="match status" value="1"/>
</dbReference>
<dbReference type="GO" id="GO:0003676">
    <property type="term" value="F:nucleic acid binding"/>
    <property type="evidence" value="ECO:0007669"/>
    <property type="project" value="InterPro"/>
</dbReference>
<evidence type="ECO:0000259" key="15">
    <source>
        <dbReference type="PROSITE" id="PS51203"/>
    </source>
</evidence>
<dbReference type="EMBL" id="SCKG01000008">
    <property type="protein sequence ID" value="TDH10006.1"/>
    <property type="molecule type" value="Genomic_DNA"/>
</dbReference>
<dbReference type="GO" id="GO:0031047">
    <property type="term" value="P:regulatory ncRNA-mediated gene silencing"/>
    <property type="evidence" value="ECO:0007669"/>
    <property type="project" value="UniProtKB-KW"/>
</dbReference>
<dbReference type="InterPro" id="IPR008978">
    <property type="entry name" value="HSP20-like_chaperone"/>
</dbReference>
<keyword evidence="8" id="KW-0067">ATP-binding</keyword>
<evidence type="ECO:0000256" key="9">
    <source>
        <dbReference type="ARBA" id="ARBA00022871"/>
    </source>
</evidence>
<dbReference type="EC" id="3.6.4.13" evidence="1"/>
<feature type="region of interest" description="Disordered" evidence="13">
    <location>
        <begin position="290"/>
        <end position="335"/>
    </location>
</feature>
<dbReference type="Gene3D" id="3.40.50.300">
    <property type="entry name" value="P-loop containing nucleotide triphosphate hydrolases"/>
    <property type="match status" value="2"/>
</dbReference>
<protein>
    <recommendedName>
        <fullName evidence="1">RNA helicase</fullName>
        <ecNumber evidence="1">3.6.4.13</ecNumber>
    </recommendedName>
</protein>
<comment type="caution">
    <text evidence="16">The sequence shown here is derived from an EMBL/GenBank/DDBJ whole genome shotgun (WGS) entry which is preliminary data.</text>
</comment>
<dbReference type="GO" id="GO:0007283">
    <property type="term" value="P:spermatogenesis"/>
    <property type="evidence" value="ECO:0007669"/>
    <property type="project" value="UniProtKB-KW"/>
</dbReference>
<organism evidence="16 17">
    <name type="scientific">Perca flavescens</name>
    <name type="common">American yellow perch</name>
    <name type="synonym">Morone flavescens</name>
    <dbReference type="NCBI Taxonomy" id="8167"/>
    <lineage>
        <taxon>Eukaryota</taxon>
        <taxon>Metazoa</taxon>
        <taxon>Chordata</taxon>
        <taxon>Craniata</taxon>
        <taxon>Vertebrata</taxon>
        <taxon>Euteleostomi</taxon>
        <taxon>Actinopterygii</taxon>
        <taxon>Neopterygii</taxon>
        <taxon>Teleostei</taxon>
        <taxon>Neoteleostei</taxon>
        <taxon>Acanthomorphata</taxon>
        <taxon>Eupercaria</taxon>
        <taxon>Perciformes</taxon>
        <taxon>Percoidei</taxon>
        <taxon>Percidae</taxon>
        <taxon>Percinae</taxon>
        <taxon>Perca</taxon>
    </lineage>
</organism>
<dbReference type="SUPFAM" id="SSF63748">
    <property type="entry name" value="Tudor/PWWP/MBT"/>
    <property type="match status" value="2"/>
</dbReference>
<feature type="compositionally biased region" description="Polar residues" evidence="13">
    <location>
        <begin position="397"/>
        <end position="420"/>
    </location>
</feature>
<keyword evidence="4" id="KW-0547">Nucleotide-binding</keyword>
<feature type="domain" description="CS" evidence="15">
    <location>
        <begin position="1331"/>
        <end position="1417"/>
    </location>
</feature>
<evidence type="ECO:0000256" key="7">
    <source>
        <dbReference type="ARBA" id="ARBA00022806"/>
    </source>
</evidence>
<keyword evidence="3" id="KW-0677">Repeat</keyword>
<dbReference type="CDD" id="cd06463">
    <property type="entry name" value="p23_like"/>
    <property type="match status" value="1"/>
</dbReference>
<evidence type="ECO:0000256" key="3">
    <source>
        <dbReference type="ARBA" id="ARBA00022737"/>
    </source>
</evidence>
<proteinExistence type="predicted"/>
<dbReference type="InterPro" id="IPR011545">
    <property type="entry name" value="DEAD/DEAH_box_helicase_dom"/>
</dbReference>
<evidence type="ECO:0000256" key="6">
    <source>
        <dbReference type="ARBA" id="ARBA00022801"/>
    </source>
</evidence>
<keyword evidence="17" id="KW-1185">Reference proteome</keyword>
<dbReference type="Gene3D" id="2.60.40.790">
    <property type="match status" value="1"/>
</dbReference>
<dbReference type="GO" id="GO:0042078">
    <property type="term" value="P:germ-line stem cell division"/>
    <property type="evidence" value="ECO:0007669"/>
    <property type="project" value="TreeGrafter"/>
</dbReference>
<accession>A0A484D3Q5</accession>
<dbReference type="FunFam" id="3.40.50.300:FF:001416">
    <property type="entry name" value="Tudor domain containing 12"/>
    <property type="match status" value="1"/>
</dbReference>
<dbReference type="GO" id="GO:0016787">
    <property type="term" value="F:hydrolase activity"/>
    <property type="evidence" value="ECO:0007669"/>
    <property type="project" value="UniProtKB-KW"/>
</dbReference>
<dbReference type="GO" id="GO:0003724">
    <property type="term" value="F:RNA helicase activity"/>
    <property type="evidence" value="ECO:0007669"/>
    <property type="project" value="UniProtKB-EC"/>
</dbReference>
<dbReference type="PROSITE" id="PS51203">
    <property type="entry name" value="CS"/>
    <property type="match status" value="1"/>
</dbReference>
<keyword evidence="5" id="KW-0221">Differentiation</keyword>
<evidence type="ECO:0000256" key="5">
    <source>
        <dbReference type="ARBA" id="ARBA00022782"/>
    </source>
</evidence>
<dbReference type="PROSITE" id="PS50304">
    <property type="entry name" value="TUDOR"/>
    <property type="match status" value="1"/>
</dbReference>
<evidence type="ECO:0000256" key="4">
    <source>
        <dbReference type="ARBA" id="ARBA00022741"/>
    </source>
</evidence>
<dbReference type="STRING" id="8167.A0A484D3Q5"/>
<gene>
    <name evidence="16" type="ORF">EPR50_G00092230</name>
</gene>
<evidence type="ECO:0000313" key="16">
    <source>
        <dbReference type="EMBL" id="TDH10006.1"/>
    </source>
</evidence>
<evidence type="ECO:0000256" key="8">
    <source>
        <dbReference type="ARBA" id="ARBA00022840"/>
    </source>
</evidence>
<feature type="domain" description="Tudor" evidence="14">
    <location>
        <begin position="75"/>
        <end position="137"/>
    </location>
</feature>
<dbReference type="Gene3D" id="2.30.30.140">
    <property type="match status" value="2"/>
</dbReference>
<dbReference type="InterPro" id="IPR027417">
    <property type="entry name" value="P-loop_NTPase"/>
</dbReference>
<dbReference type="Gene3D" id="2.40.50.90">
    <property type="match status" value="1"/>
</dbReference>
<evidence type="ECO:0000256" key="1">
    <source>
        <dbReference type="ARBA" id="ARBA00012552"/>
    </source>
</evidence>
<evidence type="ECO:0000256" key="12">
    <source>
        <dbReference type="ARBA" id="ARBA00047984"/>
    </source>
</evidence>
<dbReference type="PANTHER" id="PTHR22655">
    <property type="entry name" value="ATP-DEPENDENT RNA HELICASE TDRD12-RELATED"/>
    <property type="match status" value="1"/>
</dbReference>
<dbReference type="InterPro" id="IPR035437">
    <property type="entry name" value="SNase_OB-fold_sf"/>
</dbReference>
<sequence>MRSVCISVKFDPVLVPPSKTFLSLQIESPSCLWGRVVRGPGSDAETTEQYDKLLTRMNLFYHDVTQDLRKLKPSMLEEGQVCVVYWSARKSWCRAVVESIFMDSLSCQARCLLVDHGERVVIPSDQIRIAMEPFLQLPFWVRKFHLAGIKPKTLRVSVFEKAPELIPSTQWDSSATLYLHNLLQASTQTEAVLLESKSDSTSIELYLTVRNVKICVNDDLVTKKFAYYSRESADSNGLDEVDTHPVMLSYSILTQTVGTDVKEKKPTAQTQLSPVMSQNLTAVDWLTAPSTPQSQQHQLNAFEEGSRSTLTDGHLSPGSQSKNGPDTAAVRDSSEDTDSSLAAALTKNLSLFRFLKFLNPNSSYQQAAPSVSQHEELKDCRPEETTAASAACTQQEVLIPSNSEPETQDNQALLSMSGAESSPVKHLTDEETRSGQSGPAEKTWRSEEDWVCSRFLEWLNPKPLNLDPDAAADDTVVASDPMKSGILVHSALPVEPCSSLDDGPITDALRWVLRRKHYTTLSPAERYSWPAVARGCNAVIVAQNGDQPLCYIAPLLTHILLNSIFTCLTSNSGPVAVLLCPGWEKAQAVYDLLEEIKATKVLHPAILLLGVGKDEAKDVRIPKNCLLLVTTPFSFVCLLSCHCFLFLRLSHLVLDEADQLFSLAPDQMATILQHFQKVITSEEKVSCPQQLVAVAKKWSGHMEGLLANHMPCPSIVMTVPEEAALYGDVHQIILMTLESSKVSVLLGALDFNPDVGQKTLIIANSAQEVEDVFKALSNKSAFCLKTHEGLTHEFDIVIQQWRRDIGPSTHVILVTNNECLKCLGIRDATCVVHYGFPTSPKVFGERLFCLAENFRNLSEQGSSQDQARSPRPSRSVLLISERNASHVVGILRYLGRTNAPLPPELLSFAQGVHAARENQKTNKPFCSYLKSFGVCRDSSVCPDRHIYISQLDQSELPASGVIEVVPIYIKTASVFYGRIVQKEDGGFQSMASEMTSYYADKKPGAHEVLEGGLYAVQEDEIFHRVKILSVPERGGRLFFSVFARFIDVGKEEEVKSHQIFQLPEQFHSLPGQSVEIIVCRVKPVDAETDWHPKVTRALSQKIRGLQHRARAVFSLGNTVFVDPMVRVTKVPGMKTVINEYNVQSEILNTGMGVSNPEHVDLLKALCQESKEAGHVNGLGNGPASLEVRIKAEEEVLAEAFRAAEANRLAQLPHLADIPHLEPLIPVSPTTRSLVPEPPVPRAPKLHLAPVWVQKTLSADQAAIGQRNAHTADLKSAEQIMRVGDGAELCPATSQGACLKPKENGVNGGDDESNIQQVIGTKERDCDDSTKSFHPQARWYQTSDSVIVTVKLMNPESQRCDFYPDRVVYSGRANGRTYRADLQLHGNIAADRCSWEMKSNEPVLKLVKQQPGNWERLLRSKNIFVSYDMDHFVEDEDKIPNGLCFVENTGKDNWYVNSETDSDSD</sequence>
<keyword evidence="10" id="KW-0943">RNA-mediated gene silencing</keyword>